<sequence>MHYYGTRLSDNISRREPEGYLLCLNVPVARTGTQEYLPEEVGLPPGPALIPVYRPEEEVFSPATMASFEGMPVTNDHPPDGVDVSNIRALQKGHAHNVRRGSGEESDLLLADLIITDPALITAILEEGKREISCGYTYELCMENGQYIQRKIRGNHVAVVDAGRAGSRVSIKDQKPVIERRKSIMKKSLSKVLARMAKDGDIETVAEIIEEMIDPVETESEAVPVVGENTVEVETPAEEPAEEPQEETKNIIIDEGGLTGVLERLDRIIALLEAGGMTSAVDEDAEEAVSEALEQAALETEDPATEEIAAVMEEILDPVASVILEEEEENPLPETLQTGDALRAALIAVKPVLARMPGGMRKKVAGDIAARLRRAGDNRAEKSGVYAALASAQRRTTPVSADLGRRIMEKRNASYKEGNRRG</sequence>
<gene>
    <name evidence="1" type="ORF">JYE49_10145</name>
</gene>
<organism evidence="1 2">
    <name type="scientific">Aristaeella hokkaidonensis</name>
    <dbReference type="NCBI Taxonomy" id="3046382"/>
    <lineage>
        <taxon>Bacteria</taxon>
        <taxon>Bacillati</taxon>
        <taxon>Bacillota</taxon>
        <taxon>Clostridia</taxon>
        <taxon>Eubacteriales</taxon>
        <taxon>Aristaeellaceae</taxon>
        <taxon>Aristaeella</taxon>
    </lineage>
</organism>
<accession>A0AC61N5I9</accession>
<evidence type="ECO:0000313" key="2">
    <source>
        <dbReference type="Proteomes" id="UP000682782"/>
    </source>
</evidence>
<evidence type="ECO:0000313" key="1">
    <source>
        <dbReference type="EMBL" id="QUC66228.1"/>
    </source>
</evidence>
<reference evidence="1" key="1">
    <citation type="submission" date="2021-01" db="EMBL/GenBank/DDBJ databases">
        <title>Complete genome sequence of Clostridiales bacterium R-7.</title>
        <authorList>
            <person name="Mahoney-Kurpe S.C."/>
            <person name="Palevich N."/>
            <person name="Koike S."/>
            <person name="Moon C.D."/>
            <person name="Attwood G.T."/>
        </authorList>
    </citation>
    <scope>NUCLEOTIDE SEQUENCE</scope>
    <source>
        <strain evidence="1">R-7</strain>
    </source>
</reference>
<keyword evidence="2" id="KW-1185">Reference proteome</keyword>
<protein>
    <submittedName>
        <fullName evidence="1">DUF2213 domain-containing protein</fullName>
    </submittedName>
</protein>
<dbReference type="Proteomes" id="UP000682782">
    <property type="component" value="Chromosome"/>
</dbReference>
<proteinExistence type="predicted"/>
<name>A0AC61N5I9_9FIRM</name>
<dbReference type="EMBL" id="CP068393">
    <property type="protein sequence ID" value="QUC66228.1"/>
    <property type="molecule type" value="Genomic_DNA"/>
</dbReference>